<name>A0AAD8NH32_TARER</name>
<protein>
    <submittedName>
        <fullName evidence="1">Uncharacterized protein</fullName>
    </submittedName>
</protein>
<organism evidence="1 2">
    <name type="scientific">Tagetes erecta</name>
    <name type="common">African marigold</name>
    <dbReference type="NCBI Taxonomy" id="13708"/>
    <lineage>
        <taxon>Eukaryota</taxon>
        <taxon>Viridiplantae</taxon>
        <taxon>Streptophyta</taxon>
        <taxon>Embryophyta</taxon>
        <taxon>Tracheophyta</taxon>
        <taxon>Spermatophyta</taxon>
        <taxon>Magnoliopsida</taxon>
        <taxon>eudicotyledons</taxon>
        <taxon>Gunneridae</taxon>
        <taxon>Pentapetalae</taxon>
        <taxon>asterids</taxon>
        <taxon>campanulids</taxon>
        <taxon>Asterales</taxon>
        <taxon>Asteraceae</taxon>
        <taxon>Asteroideae</taxon>
        <taxon>Heliantheae alliance</taxon>
        <taxon>Tageteae</taxon>
        <taxon>Tagetes</taxon>
    </lineage>
</organism>
<reference evidence="1" key="1">
    <citation type="journal article" date="2023" name="bioRxiv">
        <title>Improved chromosome-level genome assembly for marigold (Tagetes erecta).</title>
        <authorList>
            <person name="Jiang F."/>
            <person name="Yuan L."/>
            <person name="Wang S."/>
            <person name="Wang H."/>
            <person name="Xu D."/>
            <person name="Wang A."/>
            <person name="Fan W."/>
        </authorList>
    </citation>
    <scope>NUCLEOTIDE SEQUENCE</scope>
    <source>
        <strain evidence="1">WSJ</strain>
        <tissue evidence="1">Leaf</tissue>
    </source>
</reference>
<gene>
    <name evidence="1" type="ORF">QVD17_40804</name>
</gene>
<dbReference type="EMBL" id="JAUHHV010000011">
    <property type="protein sequence ID" value="KAK1408767.1"/>
    <property type="molecule type" value="Genomic_DNA"/>
</dbReference>
<accession>A0AAD8NH32</accession>
<dbReference type="Proteomes" id="UP001229421">
    <property type="component" value="Unassembled WGS sequence"/>
</dbReference>
<keyword evidence="2" id="KW-1185">Reference proteome</keyword>
<dbReference type="AlphaFoldDB" id="A0AAD8NH32"/>
<proteinExistence type="predicted"/>
<evidence type="ECO:0000313" key="2">
    <source>
        <dbReference type="Proteomes" id="UP001229421"/>
    </source>
</evidence>
<evidence type="ECO:0000313" key="1">
    <source>
        <dbReference type="EMBL" id="KAK1408767.1"/>
    </source>
</evidence>
<sequence>MVRWIQFPDNARLCMVYLLGKNTLHHHTHPYSHSFTALTKSHLHKHTYSTTTTAGSPELYVADPVPPSSATGILGFWFRIN</sequence>
<comment type="caution">
    <text evidence="1">The sequence shown here is derived from an EMBL/GenBank/DDBJ whole genome shotgun (WGS) entry which is preliminary data.</text>
</comment>